<accession>A0A9P4M1B3</accession>
<dbReference type="AlphaFoldDB" id="A0A9P4M1B3"/>
<comment type="similarity">
    <text evidence="2">Belongs to the class-II aminoacyl-tRNA synthetase family.</text>
</comment>
<dbReference type="InterPro" id="IPR004530">
    <property type="entry name" value="Phe-tRNA-synth_IIc_mito"/>
</dbReference>
<dbReference type="Gene3D" id="3.30.70.380">
    <property type="entry name" value="Ferrodoxin-fold anticodon-binding domain"/>
    <property type="match status" value="1"/>
</dbReference>
<dbReference type="Pfam" id="PF01409">
    <property type="entry name" value="tRNA-synt_2d"/>
    <property type="match status" value="2"/>
</dbReference>
<dbReference type="CDD" id="cd00496">
    <property type="entry name" value="PheRS_alpha_core"/>
    <property type="match status" value="1"/>
</dbReference>
<evidence type="ECO:0000256" key="6">
    <source>
        <dbReference type="ARBA" id="ARBA00022840"/>
    </source>
</evidence>
<protein>
    <recommendedName>
        <fullName evidence="14">Phenylalanine--tRNA ligase, mitochondrial</fullName>
        <ecNumber evidence="3">6.1.1.20</ecNumber>
    </recommendedName>
    <alternativeName>
        <fullName evidence="11">Phenylalanyl-tRNA synthetase</fullName>
    </alternativeName>
</protein>
<dbReference type="GO" id="GO:0006432">
    <property type="term" value="P:phenylalanyl-tRNA aminoacylation"/>
    <property type="evidence" value="ECO:0007669"/>
    <property type="project" value="InterPro"/>
</dbReference>
<dbReference type="InterPro" id="IPR036690">
    <property type="entry name" value="Fdx_antiC-bd_sf"/>
</dbReference>
<dbReference type="InterPro" id="IPR005121">
    <property type="entry name" value="Fdx_antiC-bd"/>
</dbReference>
<dbReference type="PANTHER" id="PTHR11538:SF41">
    <property type="entry name" value="PHENYLALANINE--TRNA LIGASE, MITOCHONDRIAL"/>
    <property type="match status" value="1"/>
</dbReference>
<feature type="domain" description="Aminoacyl-transfer RNA synthetases class-II family profile" evidence="16">
    <location>
        <begin position="78"/>
        <end position="381"/>
    </location>
</feature>
<evidence type="ECO:0000259" key="16">
    <source>
        <dbReference type="PROSITE" id="PS50862"/>
    </source>
</evidence>
<evidence type="ECO:0000256" key="5">
    <source>
        <dbReference type="ARBA" id="ARBA00022741"/>
    </source>
</evidence>
<evidence type="ECO:0000256" key="11">
    <source>
        <dbReference type="ARBA" id="ARBA00031194"/>
    </source>
</evidence>
<dbReference type="EMBL" id="ML978713">
    <property type="protein sequence ID" value="KAF2089784.1"/>
    <property type="molecule type" value="Genomic_DNA"/>
</dbReference>
<dbReference type="EC" id="6.1.1.20" evidence="3"/>
<dbReference type="InterPro" id="IPR045864">
    <property type="entry name" value="aa-tRNA-synth_II/BPL/LPL"/>
</dbReference>
<name>A0A9P4M1B3_9PEZI</name>
<sequence length="497" mass="55550">MDEHLAHVEALAMVLCLKANLVRVVAYSLIHFFPAPSTITIHGHTYPTDSWLNTPPAIQSAVPRQLHLQPSHPISLTRQIIESRFPGYAKHNTLFPVVSVAQNFDSLGFPADHVGRSRSDTYYINASTVLRTHTSAHQADIFRSNESAGFLISADVYRRDAVDRSHYPVFHQMEGARTWDRRNTGTFKTLAEQVWADVAALPKHDIEVEDPNPTTHETRNPLQTTHHSPEEVEAIATHLKRSLENVVVEIFAKAREAAAAADAAVAGTAGISQTPSAPEPLRIRWVEAYFPFTSPSWELEVWWQGDWLEVLGCGIVSQPILNNAGVPDRVGWAFGVGLERIAMLLFGIPDIRLFWSRDERFLSQFTQPEGGKEVRVTRFVPFSKHPATQRDVAFWLSSSTSSAAGGQSRPSSGTSATFHENDVMEIVRDAVATGEVGDVVESVRLIDEFVHPKTGRKSMCYRIVYRSLERTLTNDEANELHERIRGELVERLGVELR</sequence>
<dbReference type="InterPro" id="IPR006195">
    <property type="entry name" value="aa-tRNA-synth_II"/>
</dbReference>
<keyword evidence="19" id="KW-1185">Reference proteome</keyword>
<evidence type="ECO:0000313" key="18">
    <source>
        <dbReference type="EMBL" id="KAF2089784.1"/>
    </source>
</evidence>
<evidence type="ECO:0000256" key="14">
    <source>
        <dbReference type="ARBA" id="ARBA00073229"/>
    </source>
</evidence>
<feature type="compositionally biased region" description="Polar residues" evidence="15">
    <location>
        <begin position="212"/>
        <end position="226"/>
    </location>
</feature>
<evidence type="ECO:0000256" key="10">
    <source>
        <dbReference type="ARBA" id="ARBA00023146"/>
    </source>
</evidence>
<evidence type="ECO:0000256" key="15">
    <source>
        <dbReference type="SAM" id="MobiDB-lite"/>
    </source>
</evidence>
<dbReference type="PROSITE" id="PS51447">
    <property type="entry name" value="FDX_ACB"/>
    <property type="match status" value="1"/>
</dbReference>
<comment type="subcellular location">
    <subcellularLocation>
        <location evidence="1">Mitochondrion matrix</location>
    </subcellularLocation>
</comment>
<evidence type="ECO:0000256" key="3">
    <source>
        <dbReference type="ARBA" id="ARBA00012814"/>
    </source>
</evidence>
<proteinExistence type="inferred from homology"/>
<evidence type="ECO:0000256" key="13">
    <source>
        <dbReference type="ARBA" id="ARBA00057761"/>
    </source>
</evidence>
<dbReference type="GO" id="GO:0000049">
    <property type="term" value="F:tRNA binding"/>
    <property type="evidence" value="ECO:0007669"/>
    <property type="project" value="InterPro"/>
</dbReference>
<evidence type="ECO:0000256" key="7">
    <source>
        <dbReference type="ARBA" id="ARBA00022917"/>
    </source>
</evidence>
<dbReference type="PROSITE" id="PS50862">
    <property type="entry name" value="AA_TRNA_LIGASE_II"/>
    <property type="match status" value="1"/>
</dbReference>
<dbReference type="Pfam" id="PF03147">
    <property type="entry name" value="FDX-ACB"/>
    <property type="match status" value="1"/>
</dbReference>
<dbReference type="SUPFAM" id="SSF54991">
    <property type="entry name" value="Anticodon-binding domain of PheRS"/>
    <property type="match status" value="1"/>
</dbReference>
<feature type="domain" description="FDX-ACB" evidence="17">
    <location>
        <begin position="383"/>
        <end position="497"/>
    </location>
</feature>
<keyword evidence="8" id="KW-0809">Transit peptide</keyword>
<evidence type="ECO:0000256" key="2">
    <source>
        <dbReference type="ARBA" id="ARBA00008226"/>
    </source>
</evidence>
<evidence type="ECO:0000259" key="17">
    <source>
        <dbReference type="PROSITE" id="PS51447"/>
    </source>
</evidence>
<keyword evidence="7" id="KW-0648">Protein biosynthesis</keyword>
<dbReference type="NCBIfam" id="TIGR00469">
    <property type="entry name" value="pheS_mito"/>
    <property type="match status" value="1"/>
</dbReference>
<dbReference type="Gene3D" id="3.30.930.10">
    <property type="entry name" value="Bira Bifunctional Protein, Domain 2"/>
    <property type="match status" value="1"/>
</dbReference>
<dbReference type="GO" id="GO:0004826">
    <property type="term" value="F:phenylalanine-tRNA ligase activity"/>
    <property type="evidence" value="ECO:0007669"/>
    <property type="project" value="UniProtKB-EC"/>
</dbReference>
<keyword evidence="4" id="KW-0436">Ligase</keyword>
<evidence type="ECO:0000256" key="9">
    <source>
        <dbReference type="ARBA" id="ARBA00023128"/>
    </source>
</evidence>
<dbReference type="Proteomes" id="UP000799776">
    <property type="component" value="Unassembled WGS sequence"/>
</dbReference>
<feature type="region of interest" description="Disordered" evidence="15">
    <location>
        <begin position="207"/>
        <end position="227"/>
    </location>
</feature>
<comment type="catalytic activity">
    <reaction evidence="12">
        <text>tRNA(Phe) + L-phenylalanine + ATP = L-phenylalanyl-tRNA(Phe) + AMP + diphosphate + H(+)</text>
        <dbReference type="Rhea" id="RHEA:19413"/>
        <dbReference type="Rhea" id="RHEA-COMP:9668"/>
        <dbReference type="Rhea" id="RHEA-COMP:9699"/>
        <dbReference type="ChEBI" id="CHEBI:15378"/>
        <dbReference type="ChEBI" id="CHEBI:30616"/>
        <dbReference type="ChEBI" id="CHEBI:33019"/>
        <dbReference type="ChEBI" id="CHEBI:58095"/>
        <dbReference type="ChEBI" id="CHEBI:78442"/>
        <dbReference type="ChEBI" id="CHEBI:78531"/>
        <dbReference type="ChEBI" id="CHEBI:456215"/>
        <dbReference type="EC" id="6.1.1.20"/>
    </reaction>
</comment>
<keyword evidence="10" id="KW-0030">Aminoacyl-tRNA synthetase</keyword>
<comment type="function">
    <text evidence="13">Is responsible for the charging of tRNA(Phe) with phenylalanine in mitochondrial translation.</text>
</comment>
<evidence type="ECO:0000256" key="12">
    <source>
        <dbReference type="ARBA" id="ARBA00049255"/>
    </source>
</evidence>
<dbReference type="OrthoDB" id="4457at2759"/>
<evidence type="ECO:0000256" key="1">
    <source>
        <dbReference type="ARBA" id="ARBA00004305"/>
    </source>
</evidence>
<organism evidence="18 19">
    <name type="scientific">Saccharata proteae CBS 121410</name>
    <dbReference type="NCBI Taxonomy" id="1314787"/>
    <lineage>
        <taxon>Eukaryota</taxon>
        <taxon>Fungi</taxon>
        <taxon>Dikarya</taxon>
        <taxon>Ascomycota</taxon>
        <taxon>Pezizomycotina</taxon>
        <taxon>Dothideomycetes</taxon>
        <taxon>Dothideomycetes incertae sedis</taxon>
        <taxon>Botryosphaeriales</taxon>
        <taxon>Saccharataceae</taxon>
        <taxon>Saccharata</taxon>
    </lineage>
</organism>
<gene>
    <name evidence="18" type="ORF">K490DRAFT_62660</name>
</gene>
<dbReference type="InterPro" id="IPR002319">
    <property type="entry name" value="Phenylalanyl-tRNA_Synthase"/>
</dbReference>
<evidence type="ECO:0000313" key="19">
    <source>
        <dbReference type="Proteomes" id="UP000799776"/>
    </source>
</evidence>
<evidence type="ECO:0000256" key="4">
    <source>
        <dbReference type="ARBA" id="ARBA00022598"/>
    </source>
</evidence>
<dbReference type="GO" id="GO:0005524">
    <property type="term" value="F:ATP binding"/>
    <property type="evidence" value="ECO:0007669"/>
    <property type="project" value="UniProtKB-KW"/>
</dbReference>
<keyword evidence="5" id="KW-0547">Nucleotide-binding</keyword>
<dbReference type="FunFam" id="3.30.930.10:FF:000053">
    <property type="entry name" value="Phenylalanyl-tRNA synthetase mitochondrial"/>
    <property type="match status" value="1"/>
</dbReference>
<keyword evidence="6" id="KW-0067">ATP-binding</keyword>
<dbReference type="GO" id="GO:0005759">
    <property type="term" value="C:mitochondrial matrix"/>
    <property type="evidence" value="ECO:0007669"/>
    <property type="project" value="UniProtKB-SubCell"/>
</dbReference>
<dbReference type="PANTHER" id="PTHR11538">
    <property type="entry name" value="PHENYLALANYL-TRNA SYNTHETASE"/>
    <property type="match status" value="1"/>
</dbReference>
<dbReference type="SUPFAM" id="SSF55681">
    <property type="entry name" value="Class II aaRS and biotin synthetases"/>
    <property type="match status" value="1"/>
</dbReference>
<dbReference type="SMART" id="SM00896">
    <property type="entry name" value="FDX-ACB"/>
    <property type="match status" value="1"/>
</dbReference>
<dbReference type="FunFam" id="3.30.70.380:FF:000002">
    <property type="entry name" value="phenylalanine--tRNA ligase, mitochondrial"/>
    <property type="match status" value="1"/>
</dbReference>
<keyword evidence="9" id="KW-0496">Mitochondrion</keyword>
<evidence type="ECO:0000256" key="8">
    <source>
        <dbReference type="ARBA" id="ARBA00022946"/>
    </source>
</evidence>
<reference evidence="18" key="1">
    <citation type="journal article" date="2020" name="Stud. Mycol.">
        <title>101 Dothideomycetes genomes: a test case for predicting lifestyles and emergence of pathogens.</title>
        <authorList>
            <person name="Haridas S."/>
            <person name="Albert R."/>
            <person name="Binder M."/>
            <person name="Bloem J."/>
            <person name="Labutti K."/>
            <person name="Salamov A."/>
            <person name="Andreopoulos B."/>
            <person name="Baker S."/>
            <person name="Barry K."/>
            <person name="Bills G."/>
            <person name="Bluhm B."/>
            <person name="Cannon C."/>
            <person name="Castanera R."/>
            <person name="Culley D."/>
            <person name="Daum C."/>
            <person name="Ezra D."/>
            <person name="Gonzalez J."/>
            <person name="Henrissat B."/>
            <person name="Kuo A."/>
            <person name="Liang C."/>
            <person name="Lipzen A."/>
            <person name="Lutzoni F."/>
            <person name="Magnuson J."/>
            <person name="Mondo S."/>
            <person name="Nolan M."/>
            <person name="Ohm R."/>
            <person name="Pangilinan J."/>
            <person name="Park H.-J."/>
            <person name="Ramirez L."/>
            <person name="Alfaro M."/>
            <person name="Sun H."/>
            <person name="Tritt A."/>
            <person name="Yoshinaga Y."/>
            <person name="Zwiers L.-H."/>
            <person name="Turgeon B."/>
            <person name="Goodwin S."/>
            <person name="Spatafora J."/>
            <person name="Crous P."/>
            <person name="Grigoriev I."/>
        </authorList>
    </citation>
    <scope>NUCLEOTIDE SEQUENCE</scope>
    <source>
        <strain evidence="18">CBS 121410</strain>
    </source>
</reference>
<comment type="caution">
    <text evidence="18">The sequence shown here is derived from an EMBL/GenBank/DDBJ whole genome shotgun (WGS) entry which is preliminary data.</text>
</comment>